<feature type="region of interest" description="Disordered" evidence="1">
    <location>
        <begin position="852"/>
        <end position="878"/>
    </location>
</feature>
<accession>A0A2Z4Y859</accession>
<protein>
    <recommendedName>
        <fullName evidence="4">Glycoside hydrolase family 42 N-terminal domain-containing protein</fullName>
    </recommendedName>
</protein>
<reference evidence="2 3" key="1">
    <citation type="submission" date="2018-05" db="EMBL/GenBank/DDBJ databases">
        <title>A metagenomic window into the 2 km-deep terrestrial subsurface aquifer revealed taxonomically and functionally diverse microbial community comprising novel uncultured bacterial lineages.</title>
        <authorList>
            <person name="Kadnikov V.V."/>
            <person name="Mardanov A.V."/>
            <person name="Beletsky A.V."/>
            <person name="Banks D."/>
            <person name="Pimenov N.V."/>
            <person name="Frank Y.A."/>
            <person name="Karnachuk O.V."/>
            <person name="Ravin N.V."/>
        </authorList>
    </citation>
    <scope>NUCLEOTIDE SEQUENCE [LARGE SCALE GENOMIC DNA]</scope>
    <source>
        <strain evidence="2">BY</strain>
    </source>
</reference>
<evidence type="ECO:0008006" key="4">
    <source>
        <dbReference type="Google" id="ProtNLM"/>
    </source>
</evidence>
<dbReference type="Proteomes" id="UP000262583">
    <property type="component" value="Chromosome"/>
</dbReference>
<evidence type="ECO:0000313" key="2">
    <source>
        <dbReference type="EMBL" id="AXA36842.1"/>
    </source>
</evidence>
<dbReference type="InterPro" id="IPR017853">
    <property type="entry name" value="GH"/>
</dbReference>
<evidence type="ECO:0000313" key="3">
    <source>
        <dbReference type="Proteomes" id="UP000262583"/>
    </source>
</evidence>
<evidence type="ECO:0000256" key="1">
    <source>
        <dbReference type="SAM" id="MobiDB-lite"/>
    </source>
</evidence>
<dbReference type="SUPFAM" id="SSF51445">
    <property type="entry name" value="(Trans)glycosidases"/>
    <property type="match status" value="1"/>
</dbReference>
<name>A0A2Z4Y859_SUMC1</name>
<gene>
    <name evidence="2" type="ORF">BRCON_2065</name>
</gene>
<dbReference type="KEGG" id="schv:BRCON_2065"/>
<sequence>MDFSFLLDPPAGKDGFVVRAPDGTFRFEKSGKRARFWGFTVAATHAGDVEKPRIELVTDVMARAGCNLLRLHELDNRGGEQYNLVRRCIIDEAYPNNNRSTEFDPEYRDRVDWWIACAQKRGMYVYLVVRAYRTFREGDGVPNADKLGRAAKPYAFFDPHLIELQKKYAEDWLFKHVNPYTGIPNGLNPAVCMLEIENEDSLFFGHVAWREFVEPYRTNFQKMWNDWLRERYSTTDKLRQAWTNARGECPLGPEERLENGTVELPDMSVPNFAKLASMPWTDKLASPARTRDGVRFAEYLQERYFATMRDFLREKGAKMPLCAVVNSEVVVDTFSTTRQLDATAENAYLDHPSFLPGAEWVGRPFYSNKNYLREVGSYSLAAHMARYRWSGSPLVCREWTQCWPNEYRVTNFPDMASLGLAQDYDMLIHFAYYTWGDQEIISAFGPQADPVRWGLNGYAATMFLRGDLPTEQNLVRIAYTEKDLSTWASYNSPLHALAWDFRLENWFADDPNPQSGGALLTITSGRSGTGKLPIKENLLLYDARYRERREGRLGPREEGLLVQNGYDQSWIYAAPDFPVDEIRKAGFTPIGVSTDSSSAKAFFDPTRKALVCAELTESSATALARNFAHYLAQRIPLERVNFAEPTRFELAQGAIVRDTAAGVLTIAGERTAALAGEFQPGQTYRAGSLEVVTSSPVATVIATSLDGKPLAQSRRFAVKMATVARNRGQQLDPVKSGPGAGKSVLIYQGSAPVQTAGKPSDFPTTVKIGDRVVAQAYLVNGTWEVVYDLDAPHVDVFCDTPNVRFVVDSSAFGEGAKTAQIRRFFTEYPPELTPQRGTDFIYPGFSKYVRLEPAGQSPKSEKPAAKAGRPMGRAAEGK</sequence>
<dbReference type="AlphaFoldDB" id="A0A2Z4Y859"/>
<proteinExistence type="predicted"/>
<organism evidence="2 3">
    <name type="scientific">Sumerlaea chitinivorans</name>
    <dbReference type="NCBI Taxonomy" id="2250252"/>
    <lineage>
        <taxon>Bacteria</taxon>
        <taxon>Candidatus Sumerlaeota</taxon>
        <taxon>Candidatus Sumerlaeia</taxon>
        <taxon>Candidatus Sumerlaeales</taxon>
        <taxon>Candidatus Sumerlaeaceae</taxon>
        <taxon>Candidatus Sumerlaea</taxon>
    </lineage>
</organism>
<dbReference type="EMBL" id="CP030759">
    <property type="protein sequence ID" value="AXA36842.1"/>
    <property type="molecule type" value="Genomic_DNA"/>
</dbReference>
<dbReference type="Gene3D" id="3.20.20.80">
    <property type="entry name" value="Glycosidases"/>
    <property type="match status" value="1"/>
</dbReference>